<evidence type="ECO:0000313" key="8">
    <source>
        <dbReference type="EMBL" id="SPP33514.1"/>
    </source>
</evidence>
<dbReference type="Pfam" id="PF03918">
    <property type="entry name" value="CcmH"/>
    <property type="match status" value="1"/>
</dbReference>
<keyword evidence="6" id="KW-1133">Transmembrane helix</keyword>
<dbReference type="CDD" id="cd16378">
    <property type="entry name" value="CcmH_N"/>
    <property type="match status" value="1"/>
</dbReference>
<evidence type="ECO:0000256" key="1">
    <source>
        <dbReference type="ARBA" id="ARBA00010342"/>
    </source>
</evidence>
<evidence type="ECO:0000256" key="2">
    <source>
        <dbReference type="ARBA" id="ARBA00022617"/>
    </source>
</evidence>
<dbReference type="EMBL" id="OUNE01000210">
    <property type="protein sequence ID" value="SPP33514.1"/>
    <property type="molecule type" value="Genomic_DNA"/>
</dbReference>
<keyword evidence="5 6" id="KW-0408">Iron</keyword>
<comment type="similarity">
    <text evidence="1 6">Belongs to the CcmH/CycL/Ccl2/NrfF family.</text>
</comment>
<feature type="transmembrane region" description="Helical" evidence="6">
    <location>
        <begin position="18"/>
        <end position="37"/>
    </location>
</feature>
<dbReference type="PANTHER" id="PTHR47870:SF4">
    <property type="entry name" value="CYTOCHROME C-TYPE BIOGENESIS PROTEIN CYCH"/>
    <property type="match status" value="1"/>
</dbReference>
<keyword evidence="4 6" id="KW-0732">Signal</keyword>
<dbReference type="Gene3D" id="1.10.8.640">
    <property type="entry name" value="Cytochrome C biogenesis protein"/>
    <property type="match status" value="1"/>
</dbReference>
<name>A0A3B0JG09_9RICK</name>
<evidence type="ECO:0000256" key="6">
    <source>
        <dbReference type="RuleBase" id="RU364112"/>
    </source>
</evidence>
<organism evidence="8">
    <name type="scientific">Wolbachia endosymbiont of Aleurodicus dispersus</name>
    <dbReference type="NCBI Taxonomy" id="1288877"/>
    <lineage>
        <taxon>Bacteria</taxon>
        <taxon>Pseudomonadati</taxon>
        <taxon>Pseudomonadota</taxon>
        <taxon>Alphaproteobacteria</taxon>
        <taxon>Rickettsiales</taxon>
        <taxon>Anaplasmataceae</taxon>
        <taxon>Wolbachieae</taxon>
        <taxon>Wolbachia</taxon>
    </lineage>
</organism>
<keyword evidence="6" id="KW-0472">Membrane</keyword>
<dbReference type="InterPro" id="IPR038297">
    <property type="entry name" value="CcmH/CycL/NrfF/Ccl2_sf"/>
</dbReference>
<keyword evidence="3 6" id="KW-0479">Metal-binding</keyword>
<protein>
    <recommendedName>
        <fullName evidence="6">Cytochrome c-type biogenesis protein</fullName>
    </recommendedName>
</protein>
<sequence>MENYPLLILSLNSPRMRIVISLLFTLIFHLSINAFTLDDKLRDESMEERASSLFAVIKCPVCSGELLSESESQVAYGMRKTIRKKISDGYTNEQIVSELKNSYGDSIIIVPPVKSSTYILWFIPFIILLIGCFLVRKSVQKIDKVVKR</sequence>
<comment type="function">
    <text evidence="6">Possible subunit of a heme lyase.</text>
</comment>
<dbReference type="GO" id="GO:0005886">
    <property type="term" value="C:plasma membrane"/>
    <property type="evidence" value="ECO:0007669"/>
    <property type="project" value="TreeGrafter"/>
</dbReference>
<proteinExistence type="inferred from homology"/>
<evidence type="ECO:0000256" key="3">
    <source>
        <dbReference type="ARBA" id="ARBA00022723"/>
    </source>
</evidence>
<evidence type="ECO:0000256" key="4">
    <source>
        <dbReference type="ARBA" id="ARBA00022729"/>
    </source>
</evidence>
<dbReference type="InterPro" id="IPR005616">
    <property type="entry name" value="CcmH/CycL/Ccl2/NrfF_N"/>
</dbReference>
<accession>A0A3B0JG09</accession>
<feature type="domain" description="CcmH/CycL/Ccl2/NrfF N-terminal" evidence="7">
    <location>
        <begin position="23"/>
        <end position="141"/>
    </location>
</feature>
<reference evidence="8" key="1">
    <citation type="submission" date="2018-04" db="EMBL/GenBank/DDBJ databases">
        <authorList>
            <person name="Go L.Y."/>
            <person name="Mitchell J.A."/>
        </authorList>
    </citation>
    <scope>NUCLEOTIDE SEQUENCE</scope>
    <source>
        <strain evidence="8">WBAD</strain>
    </source>
</reference>
<evidence type="ECO:0000259" key="7">
    <source>
        <dbReference type="Pfam" id="PF03918"/>
    </source>
</evidence>
<keyword evidence="6" id="KW-0812">Transmembrane</keyword>
<gene>
    <name evidence="8" type="primary">ccmH</name>
    <name evidence="8" type="ORF">WBAD_1176</name>
</gene>
<dbReference type="InterPro" id="IPR051263">
    <property type="entry name" value="C-type_cytochrome_biogenesis"/>
</dbReference>
<evidence type="ECO:0000256" key="5">
    <source>
        <dbReference type="ARBA" id="ARBA00023004"/>
    </source>
</evidence>
<dbReference type="GO" id="GO:0046872">
    <property type="term" value="F:metal ion binding"/>
    <property type="evidence" value="ECO:0007669"/>
    <property type="project" value="UniProtKB-KW"/>
</dbReference>
<feature type="transmembrane region" description="Helical" evidence="6">
    <location>
        <begin position="118"/>
        <end position="135"/>
    </location>
</feature>
<dbReference type="PANTHER" id="PTHR47870">
    <property type="entry name" value="CYTOCHROME C-TYPE BIOGENESIS PROTEIN CCMH"/>
    <property type="match status" value="1"/>
</dbReference>
<dbReference type="AlphaFoldDB" id="A0A3B0JG09"/>
<keyword evidence="2 6" id="KW-0349">Heme</keyword>